<sequence length="171" mass="19076">MSPLHSRTSTTIPLSSFIVALPTSITGFRFYDFEIEKRNKAEPNSRSSSPNSRSQNSRVTTLLKKMKKLRDWSLKKSCYPPLSSASEQWSAAVCFLLPPLVRDFNFCCSGSLILGDISPLQLSTNSSEFIARRFLPIEIIPVEALIGRNSWWNVGACLTSALALSSLWKKS</sequence>
<organism evidence="1 2">
    <name type="scientific">Cuscuta campestris</name>
    <dbReference type="NCBI Taxonomy" id="132261"/>
    <lineage>
        <taxon>Eukaryota</taxon>
        <taxon>Viridiplantae</taxon>
        <taxon>Streptophyta</taxon>
        <taxon>Embryophyta</taxon>
        <taxon>Tracheophyta</taxon>
        <taxon>Spermatophyta</taxon>
        <taxon>Magnoliopsida</taxon>
        <taxon>eudicotyledons</taxon>
        <taxon>Gunneridae</taxon>
        <taxon>Pentapetalae</taxon>
        <taxon>asterids</taxon>
        <taxon>lamiids</taxon>
        <taxon>Solanales</taxon>
        <taxon>Convolvulaceae</taxon>
        <taxon>Cuscuteae</taxon>
        <taxon>Cuscuta</taxon>
        <taxon>Cuscuta subgen. Grammica</taxon>
        <taxon>Cuscuta sect. Cleistogrammica</taxon>
    </lineage>
</organism>
<protein>
    <submittedName>
        <fullName evidence="1">Uncharacterized protein</fullName>
    </submittedName>
</protein>
<keyword evidence="2" id="KW-1185">Reference proteome</keyword>
<gene>
    <name evidence="1" type="ORF">CCAM_LOCUS13015</name>
</gene>
<dbReference type="AlphaFoldDB" id="A0A484L4I5"/>
<dbReference type="Proteomes" id="UP000595140">
    <property type="component" value="Unassembled WGS sequence"/>
</dbReference>
<reference evidence="1 2" key="1">
    <citation type="submission" date="2018-04" db="EMBL/GenBank/DDBJ databases">
        <authorList>
            <person name="Vogel A."/>
        </authorList>
    </citation>
    <scope>NUCLEOTIDE SEQUENCE [LARGE SCALE GENOMIC DNA]</scope>
</reference>
<dbReference type="EMBL" id="OOIL02001001">
    <property type="protein sequence ID" value="VFQ71239.1"/>
    <property type="molecule type" value="Genomic_DNA"/>
</dbReference>
<evidence type="ECO:0000313" key="2">
    <source>
        <dbReference type="Proteomes" id="UP000595140"/>
    </source>
</evidence>
<name>A0A484L4I5_9ASTE</name>
<accession>A0A484L4I5</accession>
<evidence type="ECO:0000313" key="1">
    <source>
        <dbReference type="EMBL" id="VFQ71239.1"/>
    </source>
</evidence>
<proteinExistence type="predicted"/>